<protein>
    <submittedName>
        <fullName evidence="8">Toxin</fullName>
    </submittedName>
</protein>
<dbReference type="SUPFAM" id="SSF54786">
    <property type="entry name" value="YcfA/nrd intein domain"/>
    <property type="match status" value="1"/>
</dbReference>
<evidence type="ECO:0000256" key="6">
    <source>
        <dbReference type="ARBA" id="ARBA00023016"/>
    </source>
</evidence>
<feature type="region of interest" description="Disordered" evidence="7">
    <location>
        <begin position="38"/>
        <end position="59"/>
    </location>
</feature>
<keyword evidence="4" id="KW-0378">Hydrolase</keyword>
<dbReference type="Pfam" id="PF07927">
    <property type="entry name" value="HicA_toxin"/>
    <property type="match status" value="1"/>
</dbReference>
<proteinExistence type="predicted"/>
<dbReference type="InterPro" id="IPR012933">
    <property type="entry name" value="HicA_mRNA_interferase"/>
</dbReference>
<dbReference type="GO" id="GO:0003729">
    <property type="term" value="F:mRNA binding"/>
    <property type="evidence" value="ECO:0007669"/>
    <property type="project" value="InterPro"/>
</dbReference>
<keyword evidence="2" id="KW-0540">Nuclease</keyword>
<evidence type="ECO:0000256" key="5">
    <source>
        <dbReference type="ARBA" id="ARBA00022884"/>
    </source>
</evidence>
<evidence type="ECO:0000256" key="4">
    <source>
        <dbReference type="ARBA" id="ARBA00022801"/>
    </source>
</evidence>
<organism evidence="8">
    <name type="scientific">Siphoviridae sp. ctzO58</name>
    <dbReference type="NCBI Taxonomy" id="2825748"/>
    <lineage>
        <taxon>Viruses</taxon>
        <taxon>Duplodnaviria</taxon>
        <taxon>Heunggongvirae</taxon>
        <taxon>Uroviricota</taxon>
        <taxon>Caudoviricetes</taxon>
    </lineage>
</organism>
<keyword evidence="3" id="KW-0255">Endonuclease</keyword>
<evidence type="ECO:0000313" key="8">
    <source>
        <dbReference type="EMBL" id="DAF98878.1"/>
    </source>
</evidence>
<name>A0A8S5UWY7_9CAUD</name>
<feature type="compositionally biased region" description="Basic and acidic residues" evidence="7">
    <location>
        <begin position="40"/>
        <end position="59"/>
    </location>
</feature>
<dbReference type="EMBL" id="BK016157">
    <property type="protein sequence ID" value="DAF98878.1"/>
    <property type="molecule type" value="Genomic_DNA"/>
</dbReference>
<sequence>MKYDEFHDLVKANGWERLRQSGSHVIYRKGSRTYPVPYHKGKELGKGLENKMKKDMGLK</sequence>
<evidence type="ECO:0000256" key="7">
    <source>
        <dbReference type="SAM" id="MobiDB-lite"/>
    </source>
</evidence>
<evidence type="ECO:0000256" key="1">
    <source>
        <dbReference type="ARBA" id="ARBA00022649"/>
    </source>
</evidence>
<dbReference type="InterPro" id="IPR038570">
    <property type="entry name" value="HicA_sf"/>
</dbReference>
<dbReference type="Gene3D" id="3.30.920.30">
    <property type="entry name" value="Hypothetical protein"/>
    <property type="match status" value="1"/>
</dbReference>
<reference evidence="8" key="1">
    <citation type="journal article" date="2021" name="Proc. Natl. Acad. Sci. U.S.A.">
        <title>A Catalog of Tens of Thousands of Viruses from Human Metagenomes Reveals Hidden Associations with Chronic Diseases.</title>
        <authorList>
            <person name="Tisza M.J."/>
            <person name="Buck C.B."/>
        </authorList>
    </citation>
    <scope>NUCLEOTIDE SEQUENCE</scope>
    <source>
        <strain evidence="8">CtzO58</strain>
    </source>
</reference>
<evidence type="ECO:0000256" key="3">
    <source>
        <dbReference type="ARBA" id="ARBA00022759"/>
    </source>
</evidence>
<evidence type="ECO:0000256" key="2">
    <source>
        <dbReference type="ARBA" id="ARBA00022722"/>
    </source>
</evidence>
<dbReference type="GO" id="GO:0004519">
    <property type="term" value="F:endonuclease activity"/>
    <property type="evidence" value="ECO:0007669"/>
    <property type="project" value="UniProtKB-KW"/>
</dbReference>
<dbReference type="GO" id="GO:0016787">
    <property type="term" value="F:hydrolase activity"/>
    <property type="evidence" value="ECO:0007669"/>
    <property type="project" value="UniProtKB-KW"/>
</dbReference>
<keyword evidence="1" id="KW-1277">Toxin-antitoxin system</keyword>
<keyword evidence="5" id="KW-0694">RNA-binding</keyword>
<keyword evidence="6" id="KW-0346">Stress response</keyword>
<accession>A0A8S5UWY7</accession>